<reference evidence="1 2" key="1">
    <citation type="submission" date="2019-07" db="EMBL/GenBank/DDBJ databases">
        <authorList>
            <person name="Kim J.K."/>
            <person name="Cheong H.-M."/>
            <person name="Choi Y."/>
            <person name="Hwang K.J."/>
            <person name="Lee S."/>
            <person name="Choi C."/>
        </authorList>
    </citation>
    <scope>NUCLEOTIDE SEQUENCE [LARGE SCALE GENOMIC DNA]</scope>
    <source>
        <strain evidence="1 2">KS 22</strain>
    </source>
</reference>
<organism evidence="1 2">
    <name type="scientific">Cohnella cholangitidis</name>
    <dbReference type="NCBI Taxonomy" id="2598458"/>
    <lineage>
        <taxon>Bacteria</taxon>
        <taxon>Bacillati</taxon>
        <taxon>Bacillota</taxon>
        <taxon>Bacilli</taxon>
        <taxon>Bacillales</taxon>
        <taxon>Paenibacillaceae</taxon>
        <taxon>Cohnella</taxon>
    </lineage>
</organism>
<sequence>MKSFVLSLLLLVVIIASVFFLLPSAPNAAAKTDFQDESVRLTVVSNEDAAERMRRTSFTLTLEDLKGQPIQRADLKVILQMPNMLCGNIPTEIVEDKPGSYVITGIPVMQGSWEAQISLRMPDKLVRVDHPFSTH</sequence>
<name>A0A7G5BSH3_9BACL</name>
<keyword evidence="2" id="KW-1185">Reference proteome</keyword>
<evidence type="ECO:0000313" key="1">
    <source>
        <dbReference type="EMBL" id="QMV39907.1"/>
    </source>
</evidence>
<dbReference type="KEGG" id="cchl:FPL14_00815"/>
<gene>
    <name evidence="1" type="ORF">FPL14_00815</name>
</gene>
<protein>
    <submittedName>
        <fullName evidence="1">Uncharacterized protein</fullName>
    </submittedName>
</protein>
<dbReference type="RefSeq" id="WP_182301238.1">
    <property type="nucleotide sequence ID" value="NZ_CP041969.1"/>
</dbReference>
<dbReference type="Proteomes" id="UP000515679">
    <property type="component" value="Chromosome"/>
</dbReference>
<evidence type="ECO:0000313" key="2">
    <source>
        <dbReference type="Proteomes" id="UP000515679"/>
    </source>
</evidence>
<accession>A0A7G5BSH3</accession>
<dbReference type="AlphaFoldDB" id="A0A7G5BSH3"/>
<dbReference type="EMBL" id="CP041969">
    <property type="protein sequence ID" value="QMV39907.1"/>
    <property type="molecule type" value="Genomic_DNA"/>
</dbReference>
<proteinExistence type="predicted"/>